<accession>A0A914Q884</accession>
<sequence>MNTLLNPKIPFIGFYDNSSVIGIYKNFEEGYQFLEEWNDLINIMSMAPEKIKIDKSWGFTFTKDEENPVLLKFDNFDGTKKCSSPSFLMAIYLRQHLKAIESKIGQKPNKVAFWIIDRKFNENERKRIEDGLKESCKLLKIDCCFVDLKNFSIDFREFKNICV</sequence>
<dbReference type="WBParaSite" id="PDA_v2.g27669.t1">
    <property type="protein sequence ID" value="PDA_v2.g27669.t1"/>
    <property type="gene ID" value="PDA_v2.g27669"/>
</dbReference>
<organism evidence="1 2">
    <name type="scientific">Panagrolaimus davidi</name>
    <dbReference type="NCBI Taxonomy" id="227884"/>
    <lineage>
        <taxon>Eukaryota</taxon>
        <taxon>Metazoa</taxon>
        <taxon>Ecdysozoa</taxon>
        <taxon>Nematoda</taxon>
        <taxon>Chromadorea</taxon>
        <taxon>Rhabditida</taxon>
        <taxon>Tylenchina</taxon>
        <taxon>Panagrolaimomorpha</taxon>
        <taxon>Panagrolaimoidea</taxon>
        <taxon>Panagrolaimidae</taxon>
        <taxon>Panagrolaimus</taxon>
    </lineage>
</organism>
<proteinExistence type="predicted"/>
<dbReference type="AlphaFoldDB" id="A0A914Q884"/>
<keyword evidence="1" id="KW-1185">Reference proteome</keyword>
<dbReference type="Proteomes" id="UP000887578">
    <property type="component" value="Unplaced"/>
</dbReference>
<reference evidence="2" key="1">
    <citation type="submission" date="2022-11" db="UniProtKB">
        <authorList>
            <consortium name="WormBaseParasite"/>
        </authorList>
    </citation>
    <scope>IDENTIFICATION</scope>
</reference>
<protein>
    <submittedName>
        <fullName evidence="2">Uncharacterized protein</fullName>
    </submittedName>
</protein>
<evidence type="ECO:0000313" key="1">
    <source>
        <dbReference type="Proteomes" id="UP000887578"/>
    </source>
</evidence>
<name>A0A914Q884_9BILA</name>
<evidence type="ECO:0000313" key="2">
    <source>
        <dbReference type="WBParaSite" id="PDA_v2.g27669.t1"/>
    </source>
</evidence>